<keyword evidence="3 8" id="KW-0641">Proline biosynthesis</keyword>
<dbReference type="PIRSF" id="PIRSF000729">
    <property type="entry name" value="GK"/>
    <property type="match status" value="1"/>
</dbReference>
<dbReference type="OrthoDB" id="9804434at2"/>
<evidence type="ECO:0000256" key="1">
    <source>
        <dbReference type="ARBA" id="ARBA00022490"/>
    </source>
</evidence>
<dbReference type="CDD" id="cd04242">
    <property type="entry name" value="AAK_G5K_ProB"/>
    <property type="match status" value="1"/>
</dbReference>
<reference evidence="10 11" key="1">
    <citation type="submission" date="2019-06" db="EMBL/GenBank/DDBJ databases">
        <title>Genomic insights into carbon and energy metabolism of Deferribacter autotrophicus revealed new metabolic traits in the phylum Deferribacteres.</title>
        <authorList>
            <person name="Slobodkin A.I."/>
            <person name="Slobodkina G.B."/>
            <person name="Allioux M."/>
            <person name="Alain K."/>
            <person name="Jebbar M."/>
            <person name="Shadrin V."/>
            <person name="Kublanov I.V."/>
            <person name="Toshchakov S.V."/>
            <person name="Bonch-Osmolovskaya E.A."/>
        </authorList>
    </citation>
    <scope>NUCLEOTIDE SEQUENCE [LARGE SCALE GENOMIC DNA]</scope>
    <source>
        <strain evidence="10 11">SL50</strain>
    </source>
</reference>
<evidence type="ECO:0000256" key="8">
    <source>
        <dbReference type="HAMAP-Rule" id="MF_00456"/>
    </source>
</evidence>
<dbReference type="HAMAP" id="MF_00456">
    <property type="entry name" value="ProB"/>
    <property type="match status" value="1"/>
</dbReference>
<dbReference type="PRINTS" id="PR00474">
    <property type="entry name" value="GLU5KINASE"/>
</dbReference>
<dbReference type="InterPro" id="IPR036393">
    <property type="entry name" value="AceGlu_kinase-like_sf"/>
</dbReference>
<comment type="subcellular location">
    <subcellularLocation>
        <location evidence="8">Cytoplasm</location>
    </subcellularLocation>
</comment>
<comment type="catalytic activity">
    <reaction evidence="8">
        <text>L-glutamate + ATP = L-glutamyl 5-phosphate + ADP</text>
        <dbReference type="Rhea" id="RHEA:14877"/>
        <dbReference type="ChEBI" id="CHEBI:29985"/>
        <dbReference type="ChEBI" id="CHEBI:30616"/>
        <dbReference type="ChEBI" id="CHEBI:58274"/>
        <dbReference type="ChEBI" id="CHEBI:456216"/>
        <dbReference type="EC" id="2.7.2.11"/>
    </reaction>
</comment>
<dbReference type="SMART" id="SM00359">
    <property type="entry name" value="PUA"/>
    <property type="match status" value="1"/>
</dbReference>
<accession>A0A5A8F6Z9</accession>
<evidence type="ECO:0000313" key="10">
    <source>
        <dbReference type="EMBL" id="KAA0259455.1"/>
    </source>
</evidence>
<evidence type="ECO:0000313" key="11">
    <source>
        <dbReference type="Proteomes" id="UP000322876"/>
    </source>
</evidence>
<dbReference type="RefSeq" id="WP_149265275.1">
    <property type="nucleotide sequence ID" value="NZ_VFJB01000001.1"/>
</dbReference>
<dbReference type="InterPro" id="IPR001057">
    <property type="entry name" value="Glu/AcGlu_kinase"/>
</dbReference>
<feature type="binding site" evidence="8">
    <location>
        <position position="13"/>
    </location>
    <ligand>
        <name>ATP</name>
        <dbReference type="ChEBI" id="CHEBI:30616"/>
    </ligand>
</feature>
<evidence type="ECO:0000256" key="4">
    <source>
        <dbReference type="ARBA" id="ARBA00022679"/>
    </source>
</evidence>
<evidence type="ECO:0000256" key="3">
    <source>
        <dbReference type="ARBA" id="ARBA00022650"/>
    </source>
</evidence>
<dbReference type="EC" id="2.7.2.11" evidence="8"/>
<dbReference type="GO" id="GO:0004349">
    <property type="term" value="F:glutamate 5-kinase activity"/>
    <property type="evidence" value="ECO:0007669"/>
    <property type="project" value="UniProtKB-UniRule"/>
</dbReference>
<dbReference type="SUPFAM" id="SSF53633">
    <property type="entry name" value="Carbamate kinase-like"/>
    <property type="match status" value="1"/>
</dbReference>
<feature type="binding site" evidence="8">
    <location>
        <begin position="176"/>
        <end position="177"/>
    </location>
    <ligand>
        <name>ATP</name>
        <dbReference type="ChEBI" id="CHEBI:30616"/>
    </ligand>
</feature>
<keyword evidence="11" id="KW-1185">Reference proteome</keyword>
<dbReference type="InterPro" id="IPR019797">
    <property type="entry name" value="Glutamate_5-kinase_CS"/>
</dbReference>
<dbReference type="Pfam" id="PF01472">
    <property type="entry name" value="PUA"/>
    <property type="match status" value="1"/>
</dbReference>
<dbReference type="PANTHER" id="PTHR43654">
    <property type="entry name" value="GLUTAMATE 5-KINASE"/>
    <property type="match status" value="1"/>
</dbReference>
<keyword evidence="6 8" id="KW-0418">Kinase</keyword>
<dbReference type="InterPro" id="IPR015947">
    <property type="entry name" value="PUA-like_sf"/>
</dbReference>
<dbReference type="InterPro" id="IPR005715">
    <property type="entry name" value="Glu_5kinase/COase_Synthase"/>
</dbReference>
<comment type="pathway">
    <text evidence="8">Amino-acid biosynthesis; L-proline biosynthesis; L-glutamate 5-semialdehyde from L-glutamate: step 1/2.</text>
</comment>
<sequence length="380" mass="41706">MRRLPQVKTLVIKIGSNILTNNSTIIDNNYINNLAKVIGELKSQIENILIVSSGAVAAGIQVLGLQEKPKEISKRQACAAVGQPKLIQIYENAFEHCGLKVAQILITKDDFSNRRRYLNAKYTIRELFSNNVIPIVNENDTVVVEELKFVDSFGDNDNLSALMAGLIGAELLLILSDVDGFFTADPSKDKSATLISEIKYFDSKLLGMAGDSITSVGTGGMKSKILAAKKALNAGCYVGIINGKDPENIKRFLNGDEIGTYFSHLEDPLKKRKLWIAYAAIPKGEIVVDEGAKKAIVNDKKSLLPSGIVNVNGRFNVGDVVRIVDQKGKELGRGKVRYSNIEIEKIMGKKTAEIINILGYKFSDEVVHRDDFVLSDFLEG</sequence>
<organism evidence="10 11">
    <name type="scientific">Deferribacter autotrophicus</name>
    <dbReference type="NCBI Taxonomy" id="500465"/>
    <lineage>
        <taxon>Bacteria</taxon>
        <taxon>Pseudomonadati</taxon>
        <taxon>Deferribacterota</taxon>
        <taxon>Deferribacteres</taxon>
        <taxon>Deferribacterales</taxon>
        <taxon>Deferribacteraceae</taxon>
        <taxon>Deferribacter</taxon>
    </lineage>
</organism>
<dbReference type="InterPro" id="IPR002478">
    <property type="entry name" value="PUA"/>
</dbReference>
<evidence type="ECO:0000256" key="6">
    <source>
        <dbReference type="ARBA" id="ARBA00022777"/>
    </source>
</evidence>
<keyword evidence="5 8" id="KW-0547">Nucleotide-binding</keyword>
<dbReference type="PROSITE" id="PS00902">
    <property type="entry name" value="GLUTAMATE_5_KINASE"/>
    <property type="match status" value="1"/>
</dbReference>
<comment type="function">
    <text evidence="8">Catalyzes the transfer of a phosphate group to glutamate to form L-glutamate 5-phosphate.</text>
</comment>
<dbReference type="AlphaFoldDB" id="A0A5A8F6Z9"/>
<dbReference type="UniPathway" id="UPA00098">
    <property type="reaction ID" value="UER00359"/>
</dbReference>
<evidence type="ECO:0000256" key="2">
    <source>
        <dbReference type="ARBA" id="ARBA00022605"/>
    </source>
</evidence>
<dbReference type="PROSITE" id="PS50890">
    <property type="entry name" value="PUA"/>
    <property type="match status" value="1"/>
</dbReference>
<dbReference type="Gene3D" id="2.30.130.10">
    <property type="entry name" value="PUA domain"/>
    <property type="match status" value="1"/>
</dbReference>
<gene>
    <name evidence="8 10" type="primary">proB</name>
    <name evidence="10" type="ORF">FHQ18_00830</name>
</gene>
<dbReference type="GO" id="GO:0005829">
    <property type="term" value="C:cytosol"/>
    <property type="evidence" value="ECO:0007669"/>
    <property type="project" value="TreeGrafter"/>
</dbReference>
<comment type="similarity">
    <text evidence="8">Belongs to the glutamate 5-kinase family.</text>
</comment>
<dbReference type="InterPro" id="IPR036974">
    <property type="entry name" value="PUA_sf"/>
</dbReference>
<protein>
    <recommendedName>
        <fullName evidence="8">Glutamate 5-kinase</fullName>
        <ecNumber evidence="8">2.7.2.11</ecNumber>
    </recommendedName>
    <alternativeName>
        <fullName evidence="8">Gamma-glutamyl kinase</fullName>
        <shortName evidence="8">GK</shortName>
    </alternativeName>
</protein>
<feature type="binding site" evidence="8">
    <location>
        <position position="53"/>
    </location>
    <ligand>
        <name>substrate</name>
    </ligand>
</feature>
<evidence type="ECO:0000256" key="5">
    <source>
        <dbReference type="ARBA" id="ARBA00022741"/>
    </source>
</evidence>
<keyword evidence="2 8" id="KW-0028">Amino-acid biosynthesis</keyword>
<dbReference type="CDD" id="cd21157">
    <property type="entry name" value="PUA_G5K"/>
    <property type="match status" value="1"/>
</dbReference>
<dbReference type="InterPro" id="IPR041739">
    <property type="entry name" value="G5K_ProB"/>
</dbReference>
<dbReference type="InterPro" id="IPR011529">
    <property type="entry name" value="Glu_5kinase"/>
</dbReference>
<dbReference type="GO" id="GO:0003723">
    <property type="term" value="F:RNA binding"/>
    <property type="evidence" value="ECO:0007669"/>
    <property type="project" value="InterPro"/>
</dbReference>
<dbReference type="InterPro" id="IPR001048">
    <property type="entry name" value="Asp/Glu/Uridylate_kinase"/>
</dbReference>
<dbReference type="EMBL" id="VFJB01000001">
    <property type="protein sequence ID" value="KAA0259455.1"/>
    <property type="molecule type" value="Genomic_DNA"/>
</dbReference>
<dbReference type="PANTHER" id="PTHR43654:SF1">
    <property type="entry name" value="ISOPENTENYL PHOSPHATE KINASE"/>
    <property type="match status" value="1"/>
</dbReference>
<dbReference type="SUPFAM" id="SSF88697">
    <property type="entry name" value="PUA domain-like"/>
    <property type="match status" value="1"/>
</dbReference>
<dbReference type="GO" id="GO:0055129">
    <property type="term" value="P:L-proline biosynthetic process"/>
    <property type="evidence" value="ECO:0007669"/>
    <property type="project" value="UniProtKB-UniRule"/>
</dbReference>
<dbReference type="FunFam" id="2.30.130.10:FF:000007">
    <property type="entry name" value="Glutamate 5-kinase"/>
    <property type="match status" value="1"/>
</dbReference>
<keyword evidence="1 8" id="KW-0963">Cytoplasm</keyword>
<dbReference type="Gene3D" id="3.40.1160.10">
    <property type="entry name" value="Acetylglutamate kinase-like"/>
    <property type="match status" value="1"/>
</dbReference>
<evidence type="ECO:0000256" key="7">
    <source>
        <dbReference type="ARBA" id="ARBA00022840"/>
    </source>
</evidence>
<feature type="binding site" evidence="8">
    <location>
        <begin position="218"/>
        <end position="224"/>
    </location>
    <ligand>
        <name>ATP</name>
        <dbReference type="ChEBI" id="CHEBI:30616"/>
    </ligand>
</feature>
<name>A0A5A8F6Z9_9BACT</name>
<evidence type="ECO:0000259" key="9">
    <source>
        <dbReference type="SMART" id="SM00359"/>
    </source>
</evidence>
<dbReference type="Proteomes" id="UP000322876">
    <property type="component" value="Unassembled WGS sequence"/>
</dbReference>
<feature type="binding site" evidence="8">
    <location>
        <position position="140"/>
    </location>
    <ligand>
        <name>substrate</name>
    </ligand>
</feature>
<feature type="binding site" evidence="8">
    <location>
        <position position="156"/>
    </location>
    <ligand>
        <name>substrate</name>
    </ligand>
</feature>
<dbReference type="GO" id="GO:0005524">
    <property type="term" value="F:ATP binding"/>
    <property type="evidence" value="ECO:0007669"/>
    <property type="project" value="UniProtKB-KW"/>
</dbReference>
<keyword evidence="7 8" id="KW-0067">ATP-binding</keyword>
<feature type="domain" description="PUA" evidence="9">
    <location>
        <begin position="284"/>
        <end position="367"/>
    </location>
</feature>
<keyword evidence="4 8" id="KW-0808">Transferase</keyword>
<dbReference type="NCBIfam" id="TIGR01027">
    <property type="entry name" value="proB"/>
    <property type="match status" value="1"/>
</dbReference>
<proteinExistence type="inferred from homology"/>
<dbReference type="Pfam" id="PF00696">
    <property type="entry name" value="AA_kinase"/>
    <property type="match status" value="1"/>
</dbReference>
<comment type="caution">
    <text evidence="10">The sequence shown here is derived from an EMBL/GenBank/DDBJ whole genome shotgun (WGS) entry which is preliminary data.</text>
</comment>
<dbReference type="FunFam" id="3.40.1160.10:FF:000018">
    <property type="entry name" value="Glutamate 5-kinase"/>
    <property type="match status" value="1"/>
</dbReference>